<dbReference type="EMBL" id="JACCFP010000001">
    <property type="protein sequence ID" value="NYJ02949.1"/>
    <property type="molecule type" value="Genomic_DNA"/>
</dbReference>
<dbReference type="InterPro" id="IPR032710">
    <property type="entry name" value="NTF2-like_dom_sf"/>
</dbReference>
<accession>A0A853C6S9</accession>
<organism evidence="2 3">
    <name type="scientific">Nocardioides thalensis</name>
    <dbReference type="NCBI Taxonomy" id="1914755"/>
    <lineage>
        <taxon>Bacteria</taxon>
        <taxon>Bacillati</taxon>
        <taxon>Actinomycetota</taxon>
        <taxon>Actinomycetes</taxon>
        <taxon>Propionibacteriales</taxon>
        <taxon>Nocardioidaceae</taxon>
        <taxon>Nocardioides</taxon>
    </lineage>
</organism>
<reference evidence="2 3" key="1">
    <citation type="submission" date="2020-07" db="EMBL/GenBank/DDBJ databases">
        <title>Sequencing the genomes of 1000 actinobacteria strains.</title>
        <authorList>
            <person name="Klenk H.-P."/>
        </authorList>
    </citation>
    <scope>NUCLEOTIDE SEQUENCE [LARGE SCALE GENOMIC DNA]</scope>
    <source>
        <strain evidence="2 3">DSM 103833</strain>
    </source>
</reference>
<dbReference type="Gene3D" id="3.10.450.50">
    <property type="match status" value="1"/>
</dbReference>
<protein>
    <submittedName>
        <fullName evidence="2">Ketosteroid isomerase-like protein</fullName>
    </submittedName>
</protein>
<proteinExistence type="predicted"/>
<keyword evidence="2" id="KW-0413">Isomerase</keyword>
<dbReference type="GO" id="GO:0016853">
    <property type="term" value="F:isomerase activity"/>
    <property type="evidence" value="ECO:0007669"/>
    <property type="project" value="UniProtKB-KW"/>
</dbReference>
<comment type="caution">
    <text evidence="2">The sequence shown here is derived from an EMBL/GenBank/DDBJ whole genome shotgun (WGS) entry which is preliminary data.</text>
</comment>
<dbReference type="InterPro" id="IPR037401">
    <property type="entry name" value="SnoaL-like"/>
</dbReference>
<dbReference type="Pfam" id="PF12680">
    <property type="entry name" value="SnoaL_2"/>
    <property type="match status" value="1"/>
</dbReference>
<feature type="domain" description="SnoaL-like" evidence="1">
    <location>
        <begin position="21"/>
        <end position="117"/>
    </location>
</feature>
<dbReference type="RefSeq" id="WP_179669252.1">
    <property type="nucleotide sequence ID" value="NZ_JACCFP010000001.1"/>
</dbReference>
<evidence type="ECO:0000313" key="2">
    <source>
        <dbReference type="EMBL" id="NYJ02949.1"/>
    </source>
</evidence>
<evidence type="ECO:0000313" key="3">
    <source>
        <dbReference type="Proteomes" id="UP000530424"/>
    </source>
</evidence>
<name>A0A853C6S9_9ACTN</name>
<dbReference type="Proteomes" id="UP000530424">
    <property type="component" value="Unassembled WGS sequence"/>
</dbReference>
<dbReference type="AlphaFoldDB" id="A0A853C6S9"/>
<gene>
    <name evidence="2" type="ORF">HNR19_003647</name>
</gene>
<evidence type="ECO:0000259" key="1">
    <source>
        <dbReference type="Pfam" id="PF12680"/>
    </source>
</evidence>
<sequence length="156" mass="17373">MTSTPDLHTAAQAFVAEAERMTNQRDVDGIRDVFAEDGHQVAVLDGILIESRGIDEIHSAWRTMCAFMERRAMFVEKSLVAADRTTIVNEWTGTVAGRRSARGIEVWRRGEDGRVVDQRLYGFLDPRPESSPVAGLRMLASHPLTALALARARRNP</sequence>
<dbReference type="SUPFAM" id="SSF54427">
    <property type="entry name" value="NTF2-like"/>
    <property type="match status" value="1"/>
</dbReference>
<keyword evidence="3" id="KW-1185">Reference proteome</keyword>